<dbReference type="Proteomes" id="UP001549921">
    <property type="component" value="Unassembled WGS sequence"/>
</dbReference>
<reference evidence="1 2" key="1">
    <citation type="submission" date="2024-06" db="EMBL/GenBank/DDBJ databases">
        <title>A chromosome-level genome assembly of beet webworm, Loxostege sticticalis.</title>
        <authorList>
            <person name="Zhang Y."/>
        </authorList>
    </citation>
    <scope>NUCLEOTIDE SEQUENCE [LARGE SCALE GENOMIC DNA]</scope>
    <source>
        <strain evidence="1">AQ028</strain>
        <tissue evidence="1">Male pupae</tissue>
    </source>
</reference>
<evidence type="ECO:0000313" key="2">
    <source>
        <dbReference type="Proteomes" id="UP001549921"/>
    </source>
</evidence>
<proteinExistence type="predicted"/>
<name>A0ABD0SB56_LOXSC</name>
<dbReference type="AlphaFoldDB" id="A0ABD0SB56"/>
<gene>
    <name evidence="1" type="ORF">ABMA28_009700</name>
</gene>
<evidence type="ECO:0000313" key="1">
    <source>
        <dbReference type="EMBL" id="KAL0811285.1"/>
    </source>
</evidence>
<organism evidence="1 2">
    <name type="scientific">Loxostege sticticalis</name>
    <name type="common">Beet webworm moth</name>
    <dbReference type="NCBI Taxonomy" id="481309"/>
    <lineage>
        <taxon>Eukaryota</taxon>
        <taxon>Metazoa</taxon>
        <taxon>Ecdysozoa</taxon>
        <taxon>Arthropoda</taxon>
        <taxon>Hexapoda</taxon>
        <taxon>Insecta</taxon>
        <taxon>Pterygota</taxon>
        <taxon>Neoptera</taxon>
        <taxon>Endopterygota</taxon>
        <taxon>Lepidoptera</taxon>
        <taxon>Glossata</taxon>
        <taxon>Ditrysia</taxon>
        <taxon>Pyraloidea</taxon>
        <taxon>Crambidae</taxon>
        <taxon>Pyraustinae</taxon>
        <taxon>Loxostege</taxon>
    </lineage>
</organism>
<protein>
    <submittedName>
        <fullName evidence="1">Uncharacterized protein</fullName>
    </submittedName>
</protein>
<sequence>MTMLIVMYCSEYISAFLRGLPLYFVSKINRSPGTFINMSYIDKEENVVRVPDLKEVFNEHHNKRKFLKKSPKSTIQKIIKKNRSRRKYLHQATSIPTNSNDPPTNINDLEKFYAQEEMLQRNESMNAQVNQHKKKKRWNSRTARYQIPHQNVASKKVYHKRNKRSDDRKDVFILTDLDEVEFLNKDKGDTVVKAHMKKYW</sequence>
<accession>A0ABD0SB56</accession>
<dbReference type="EMBL" id="JBEDNZ010000024">
    <property type="protein sequence ID" value="KAL0811285.1"/>
    <property type="molecule type" value="Genomic_DNA"/>
</dbReference>
<comment type="caution">
    <text evidence="1">The sequence shown here is derived from an EMBL/GenBank/DDBJ whole genome shotgun (WGS) entry which is preliminary data.</text>
</comment>